<sequence>THKQESKVSFLALTVVLPFLSPNEDQDLLLAAAYVSDAQYNRNVPFETSPQAIRLYHFYNHWTMRAATYFFIWVDLSLALFEEPAVFPLPFLVTSIAEVLCLTAFFGRLVHFAKVTPQKVFWKDTKNICVMVTIVSSSSTDISAPCLSQLTLIDLVIYASLEAVNIRGVRWSRALRPNEIHTLAYLKRHKMTEAFNILKVKVGTSFVVKEARWRQLVKVVAPDISSSHLELLITSKTWKMAV</sequence>
<gene>
    <name evidence="1" type="ORF">Celaphus_00005870</name>
</gene>
<dbReference type="AlphaFoldDB" id="A0A212CW24"/>
<reference evidence="1 2" key="1">
    <citation type="journal article" date="2018" name="Mol. Genet. Genomics">
        <title>The red deer Cervus elaphus genome CerEla1.0: sequencing, annotating, genes, and chromosomes.</title>
        <authorList>
            <person name="Bana N.A."/>
            <person name="Nyiri A."/>
            <person name="Nagy J."/>
            <person name="Frank K."/>
            <person name="Nagy T."/>
            <person name="Steger V."/>
            <person name="Schiller M."/>
            <person name="Lakatos P."/>
            <person name="Sugar L."/>
            <person name="Horn P."/>
            <person name="Barta E."/>
            <person name="Orosz L."/>
        </authorList>
    </citation>
    <scope>NUCLEOTIDE SEQUENCE [LARGE SCALE GENOMIC DNA]</scope>
    <source>
        <strain evidence="1">Hungarian</strain>
    </source>
</reference>
<protein>
    <submittedName>
        <fullName evidence="1">Uncharacterized protein</fullName>
    </submittedName>
</protein>
<organism evidence="1 2">
    <name type="scientific">Cervus elaphus hippelaphus</name>
    <name type="common">European red deer</name>
    <dbReference type="NCBI Taxonomy" id="46360"/>
    <lineage>
        <taxon>Eukaryota</taxon>
        <taxon>Metazoa</taxon>
        <taxon>Chordata</taxon>
        <taxon>Craniata</taxon>
        <taxon>Vertebrata</taxon>
        <taxon>Euteleostomi</taxon>
        <taxon>Mammalia</taxon>
        <taxon>Eutheria</taxon>
        <taxon>Laurasiatheria</taxon>
        <taxon>Artiodactyla</taxon>
        <taxon>Ruminantia</taxon>
        <taxon>Pecora</taxon>
        <taxon>Cervidae</taxon>
        <taxon>Cervinae</taxon>
        <taxon>Cervus</taxon>
    </lineage>
</organism>
<dbReference type="PANTHER" id="PTHR46726:SF1">
    <property type="entry name" value="TWO-PORE CALCIUM CHANNEL 3"/>
    <property type="match status" value="1"/>
</dbReference>
<comment type="caution">
    <text evidence="1">The sequence shown here is derived from an EMBL/GenBank/DDBJ whole genome shotgun (WGS) entry which is preliminary data.</text>
</comment>
<dbReference type="PANTHER" id="PTHR46726">
    <property type="entry name" value="TWO PORE CHANNEL 3"/>
    <property type="match status" value="1"/>
</dbReference>
<dbReference type="Proteomes" id="UP000242450">
    <property type="component" value="Chromosome 11"/>
</dbReference>
<proteinExistence type="predicted"/>
<keyword evidence="2" id="KW-1185">Reference proteome</keyword>
<name>A0A212CW24_CEREH</name>
<evidence type="ECO:0000313" key="2">
    <source>
        <dbReference type="Proteomes" id="UP000242450"/>
    </source>
</evidence>
<dbReference type="EMBL" id="MKHE01000011">
    <property type="protein sequence ID" value="OWK10199.1"/>
    <property type="molecule type" value="Genomic_DNA"/>
</dbReference>
<feature type="non-terminal residue" evidence="1">
    <location>
        <position position="242"/>
    </location>
</feature>
<feature type="non-terminal residue" evidence="1">
    <location>
        <position position="1"/>
    </location>
</feature>
<dbReference type="OrthoDB" id="416585at2759"/>
<accession>A0A212CW24</accession>
<evidence type="ECO:0000313" key="1">
    <source>
        <dbReference type="EMBL" id="OWK10199.1"/>
    </source>
</evidence>